<dbReference type="Gene3D" id="3.40.630.30">
    <property type="match status" value="1"/>
</dbReference>
<dbReference type="InterPro" id="IPR016181">
    <property type="entry name" value="Acyl_CoA_acyltransferase"/>
</dbReference>
<accession>A0ABM8GI27</accession>
<feature type="domain" description="N-acetyltransferase" evidence="1">
    <location>
        <begin position="1"/>
        <end position="94"/>
    </location>
</feature>
<name>A0ABM8GI27_9MICO</name>
<proteinExistence type="predicted"/>
<keyword evidence="4" id="KW-1185">Reference proteome</keyword>
<dbReference type="RefSeq" id="WP_286345078.1">
    <property type="nucleotide sequence ID" value="NZ_AP027732.1"/>
</dbReference>
<organism evidence="3 4">
    <name type="scientific">Frondihabitans sucicola</name>
    <dbReference type="NCBI Taxonomy" id="1268041"/>
    <lineage>
        <taxon>Bacteria</taxon>
        <taxon>Bacillati</taxon>
        <taxon>Actinomycetota</taxon>
        <taxon>Actinomycetes</taxon>
        <taxon>Micrococcales</taxon>
        <taxon>Microbacteriaceae</taxon>
        <taxon>Frondihabitans</taxon>
    </lineage>
</organism>
<evidence type="ECO:0000259" key="1">
    <source>
        <dbReference type="PROSITE" id="PS51186"/>
    </source>
</evidence>
<dbReference type="PANTHER" id="PTHR31435:SF10">
    <property type="entry name" value="BSR4717 PROTEIN"/>
    <property type="match status" value="1"/>
</dbReference>
<dbReference type="Proteomes" id="UP001321486">
    <property type="component" value="Chromosome"/>
</dbReference>
<evidence type="ECO:0000313" key="4">
    <source>
        <dbReference type="Proteomes" id="UP001321486"/>
    </source>
</evidence>
<dbReference type="PANTHER" id="PTHR31435">
    <property type="entry name" value="PROTEIN NATD1"/>
    <property type="match status" value="1"/>
</dbReference>
<evidence type="ECO:0000313" key="3">
    <source>
        <dbReference type="EMBL" id="BDZ48026.1"/>
    </source>
</evidence>
<gene>
    <name evidence="3" type="ORF">GCM10025867_02670</name>
</gene>
<dbReference type="Pfam" id="PF14542">
    <property type="entry name" value="Acetyltransf_CG"/>
    <property type="match status" value="1"/>
</dbReference>
<feature type="domain" description="N-acetyltransferase" evidence="2">
    <location>
        <begin position="6"/>
        <end position="93"/>
    </location>
</feature>
<protein>
    <submittedName>
        <fullName evidence="3">N-acetyltransferase</fullName>
    </submittedName>
</protein>
<dbReference type="CDD" id="cd04301">
    <property type="entry name" value="NAT_SF"/>
    <property type="match status" value="1"/>
</dbReference>
<reference evidence="4" key="1">
    <citation type="journal article" date="2019" name="Int. J. Syst. Evol. Microbiol.">
        <title>The Global Catalogue of Microorganisms (GCM) 10K type strain sequencing project: providing services to taxonomists for standard genome sequencing and annotation.</title>
        <authorList>
            <consortium name="The Broad Institute Genomics Platform"/>
            <consortium name="The Broad Institute Genome Sequencing Center for Infectious Disease"/>
            <person name="Wu L."/>
            <person name="Ma J."/>
        </authorList>
    </citation>
    <scope>NUCLEOTIDE SEQUENCE [LARGE SCALE GENOMIC DNA]</scope>
    <source>
        <strain evidence="4">NBRC 108728</strain>
    </source>
</reference>
<dbReference type="InterPro" id="IPR000182">
    <property type="entry name" value="GNAT_dom"/>
</dbReference>
<dbReference type="EMBL" id="AP027732">
    <property type="protein sequence ID" value="BDZ48026.1"/>
    <property type="molecule type" value="Genomic_DNA"/>
</dbReference>
<dbReference type="InterPro" id="IPR045057">
    <property type="entry name" value="Gcn5-rel_NAT"/>
</dbReference>
<dbReference type="PROSITE" id="PS51186">
    <property type="entry name" value="GNAT"/>
    <property type="match status" value="1"/>
</dbReference>
<evidence type="ECO:0000259" key="2">
    <source>
        <dbReference type="PROSITE" id="PS51729"/>
    </source>
</evidence>
<dbReference type="PROSITE" id="PS51729">
    <property type="entry name" value="GNAT_YJDJ"/>
    <property type="match status" value="1"/>
</dbReference>
<sequence>MTVEVRNDEAQKQYTILEDDRPVGFAVYEITGNEIAFTHTEVDPKEQGKGYAAILVQYALDDVRATSQRRVIPACSYVEHFVEKHAEYEELTRR</sequence>
<dbReference type="SUPFAM" id="SSF55729">
    <property type="entry name" value="Acyl-CoA N-acyltransferases (Nat)"/>
    <property type="match status" value="1"/>
</dbReference>
<dbReference type="InterPro" id="IPR031165">
    <property type="entry name" value="GNAT_YJDJ"/>
</dbReference>